<organism evidence="1 2">
    <name type="scientific">Agrobacterium deltaense Zutra 3/1</name>
    <dbReference type="NCBI Taxonomy" id="1183427"/>
    <lineage>
        <taxon>Bacteria</taxon>
        <taxon>Pseudomonadati</taxon>
        <taxon>Pseudomonadota</taxon>
        <taxon>Alphaproteobacteria</taxon>
        <taxon>Hyphomicrobiales</taxon>
        <taxon>Rhizobiaceae</taxon>
        <taxon>Rhizobium/Agrobacterium group</taxon>
        <taxon>Agrobacterium</taxon>
    </lineage>
</organism>
<accession>A0A1S7P706</accession>
<evidence type="ECO:0000313" key="1">
    <source>
        <dbReference type="EMBL" id="CUX17013.1"/>
    </source>
</evidence>
<proteinExistence type="predicted"/>
<dbReference type="Proteomes" id="UP000191987">
    <property type="component" value="Unassembled WGS sequence"/>
</dbReference>
<dbReference type="InterPro" id="IPR019285">
    <property type="entry name" value="DUF2336"/>
</dbReference>
<dbReference type="InterPro" id="IPR016024">
    <property type="entry name" value="ARM-type_fold"/>
</dbReference>
<dbReference type="InterPro" id="IPR014598">
    <property type="entry name" value="UCP035865"/>
</dbReference>
<gene>
    <name evidence="1" type="ORF">AGR7C_Cc110479</name>
</gene>
<sequence length="396" mass="42893">MVAAMMPPSIVANVFEAQVIVQAFLRWSEKAGSTERAKAANALGRAYLQSDMARENRDAAYMAMTYLLDDPSPRVRLALAEALADAHDAPRAILVSLAEDQPEIACTVIARSPVLGEADLVDLTGRGESLTRSLIAARPGLPRGVCAALAEVGDLPETIILLENDDAFITPFSLRRIAERHGSDADIRDLLLRREALPADARHLLMGRISEALAGSALVHAMIARNRADSLFREAEDSATILIAASVSSPELPALVEHLRQRLELTPALLIHAVCSGRLEFFTAAMVNLSGLDDRKVRAILATGRPHALKALFQSVGLFGDVVDVFIEATLMWRRAARSQLSDVAASVSAELLAHFRDVNGSETLFELLHAVRKLAIAEERQKARYYAEALTVEAA</sequence>
<dbReference type="RefSeq" id="WP_080816853.1">
    <property type="nucleotide sequence ID" value="NZ_LT009748.1"/>
</dbReference>
<evidence type="ECO:0000313" key="2">
    <source>
        <dbReference type="Proteomes" id="UP000191987"/>
    </source>
</evidence>
<dbReference type="SUPFAM" id="SSF48371">
    <property type="entry name" value="ARM repeat"/>
    <property type="match status" value="1"/>
</dbReference>
<dbReference type="Pfam" id="PF10098">
    <property type="entry name" value="DUF2336"/>
    <property type="match status" value="1"/>
</dbReference>
<dbReference type="PIRSF" id="PIRSF035865">
    <property type="entry name" value="UCP035865"/>
    <property type="match status" value="1"/>
</dbReference>
<dbReference type="AlphaFoldDB" id="A0A1S7P706"/>
<evidence type="ECO:0008006" key="3">
    <source>
        <dbReference type="Google" id="ProtNLM"/>
    </source>
</evidence>
<name>A0A1S7P706_9HYPH</name>
<reference evidence="1 2" key="1">
    <citation type="submission" date="2016-01" db="EMBL/GenBank/DDBJ databases">
        <authorList>
            <person name="Oliw E.H."/>
        </authorList>
    </citation>
    <scope>NUCLEOTIDE SEQUENCE [LARGE SCALE GENOMIC DNA]</scope>
    <source>
        <strain evidence="1 2">Zutra 3-1</strain>
    </source>
</reference>
<dbReference type="EMBL" id="FBWG01000003">
    <property type="protein sequence ID" value="CUX17013.1"/>
    <property type="molecule type" value="Genomic_DNA"/>
</dbReference>
<protein>
    <recommendedName>
        <fullName evidence="3">DUF2336 domain-containing protein</fullName>
    </recommendedName>
</protein>